<sequence>MSISSTNILQPIICLLYQLIFSSSMAEEKQKPSSNGDFVFVNSDGTQVLTNDPYQCPKCKDFFATSESHKDHIWSHFDEWASKENKMNNVSDSSSSVQLKLEPVPEEEDKQGDSGSAVGEGEGEEEDWTFVF</sequence>
<organism evidence="5 6">
    <name type="scientific">Tripterygium wilfordii</name>
    <name type="common">Thunder God vine</name>
    <dbReference type="NCBI Taxonomy" id="458696"/>
    <lineage>
        <taxon>Eukaryota</taxon>
        <taxon>Viridiplantae</taxon>
        <taxon>Streptophyta</taxon>
        <taxon>Embryophyta</taxon>
        <taxon>Tracheophyta</taxon>
        <taxon>Spermatophyta</taxon>
        <taxon>Magnoliopsida</taxon>
        <taxon>eudicotyledons</taxon>
        <taxon>Gunneridae</taxon>
        <taxon>Pentapetalae</taxon>
        <taxon>rosids</taxon>
        <taxon>fabids</taxon>
        <taxon>Celastrales</taxon>
        <taxon>Celastraceae</taxon>
        <taxon>Tripterygium</taxon>
    </lineage>
</organism>
<keyword evidence="3" id="KW-0732">Signal</keyword>
<evidence type="ECO:0000259" key="4">
    <source>
        <dbReference type="PROSITE" id="PS50157"/>
    </source>
</evidence>
<feature type="domain" description="C2H2-type" evidence="4">
    <location>
        <begin position="54"/>
        <end position="81"/>
    </location>
</feature>
<protein>
    <recommendedName>
        <fullName evidence="4">C2H2-type domain-containing protein</fullName>
    </recommendedName>
</protein>
<gene>
    <name evidence="5" type="ORF">HS088_TW13G00232</name>
</gene>
<keyword evidence="1" id="KW-0863">Zinc-finger</keyword>
<dbReference type="EMBL" id="JAAARO010000013">
    <property type="protein sequence ID" value="KAF5737353.1"/>
    <property type="molecule type" value="Genomic_DNA"/>
</dbReference>
<name>A0A7J7CTD5_TRIWF</name>
<keyword evidence="1" id="KW-0862">Zinc</keyword>
<evidence type="ECO:0000313" key="5">
    <source>
        <dbReference type="EMBL" id="KAF5737353.1"/>
    </source>
</evidence>
<dbReference type="PROSITE" id="PS50157">
    <property type="entry name" value="ZINC_FINGER_C2H2_2"/>
    <property type="match status" value="1"/>
</dbReference>
<evidence type="ECO:0000256" key="3">
    <source>
        <dbReference type="SAM" id="SignalP"/>
    </source>
</evidence>
<feature type="signal peptide" evidence="3">
    <location>
        <begin position="1"/>
        <end position="26"/>
    </location>
</feature>
<feature type="chain" id="PRO_5029464085" description="C2H2-type domain-containing protein" evidence="3">
    <location>
        <begin position="27"/>
        <end position="132"/>
    </location>
</feature>
<dbReference type="InParanoid" id="A0A7J7CTD5"/>
<accession>A0A7J7CTD5</accession>
<feature type="compositionally biased region" description="Polar residues" evidence="2">
    <location>
        <begin position="87"/>
        <end position="98"/>
    </location>
</feature>
<comment type="caution">
    <text evidence="5">The sequence shown here is derived from an EMBL/GenBank/DDBJ whole genome shotgun (WGS) entry which is preliminary data.</text>
</comment>
<dbReference type="GO" id="GO:0008270">
    <property type="term" value="F:zinc ion binding"/>
    <property type="evidence" value="ECO:0007669"/>
    <property type="project" value="UniProtKB-KW"/>
</dbReference>
<dbReference type="InterPro" id="IPR013087">
    <property type="entry name" value="Znf_C2H2_type"/>
</dbReference>
<proteinExistence type="predicted"/>
<feature type="region of interest" description="Disordered" evidence="2">
    <location>
        <begin position="86"/>
        <end position="132"/>
    </location>
</feature>
<evidence type="ECO:0000313" key="6">
    <source>
        <dbReference type="Proteomes" id="UP000593562"/>
    </source>
</evidence>
<reference evidence="5 6" key="1">
    <citation type="journal article" date="2020" name="Nat. Commun.">
        <title>Genome of Tripterygium wilfordii and identification of cytochrome P450 involved in triptolide biosynthesis.</title>
        <authorList>
            <person name="Tu L."/>
            <person name="Su P."/>
            <person name="Zhang Z."/>
            <person name="Gao L."/>
            <person name="Wang J."/>
            <person name="Hu T."/>
            <person name="Zhou J."/>
            <person name="Zhang Y."/>
            <person name="Zhao Y."/>
            <person name="Liu Y."/>
            <person name="Song Y."/>
            <person name="Tong Y."/>
            <person name="Lu Y."/>
            <person name="Yang J."/>
            <person name="Xu C."/>
            <person name="Jia M."/>
            <person name="Peters R.J."/>
            <person name="Huang L."/>
            <person name="Gao W."/>
        </authorList>
    </citation>
    <scope>NUCLEOTIDE SEQUENCE [LARGE SCALE GENOMIC DNA]</scope>
    <source>
        <strain evidence="6">cv. XIE 37</strain>
        <tissue evidence="5">Leaf</tissue>
    </source>
</reference>
<feature type="compositionally biased region" description="Acidic residues" evidence="2">
    <location>
        <begin position="121"/>
        <end position="132"/>
    </location>
</feature>
<dbReference type="AlphaFoldDB" id="A0A7J7CTD5"/>
<keyword evidence="6" id="KW-1185">Reference proteome</keyword>
<dbReference type="PROSITE" id="PS00028">
    <property type="entry name" value="ZINC_FINGER_C2H2_1"/>
    <property type="match status" value="1"/>
</dbReference>
<evidence type="ECO:0000256" key="1">
    <source>
        <dbReference type="PROSITE-ProRule" id="PRU00042"/>
    </source>
</evidence>
<evidence type="ECO:0000256" key="2">
    <source>
        <dbReference type="SAM" id="MobiDB-lite"/>
    </source>
</evidence>
<dbReference type="Proteomes" id="UP000593562">
    <property type="component" value="Unassembled WGS sequence"/>
</dbReference>
<keyword evidence="1" id="KW-0479">Metal-binding</keyword>